<evidence type="ECO:0000256" key="9">
    <source>
        <dbReference type="ARBA" id="ARBA00023136"/>
    </source>
</evidence>
<comment type="subcellular location">
    <subcellularLocation>
        <location evidence="2">Cell membrane</location>
        <topology evidence="2">Multi-pass membrane protein</topology>
    </subcellularLocation>
</comment>
<keyword evidence="6" id="KW-1003">Cell membrane</keyword>
<feature type="transmembrane region" description="Helical" evidence="10">
    <location>
        <begin position="160"/>
        <end position="177"/>
    </location>
</feature>
<evidence type="ECO:0000313" key="11">
    <source>
        <dbReference type="EMBL" id="MEE6187437.1"/>
    </source>
</evidence>
<keyword evidence="7 10" id="KW-0812">Transmembrane</keyword>
<evidence type="ECO:0000256" key="5">
    <source>
        <dbReference type="ARBA" id="ARBA00022448"/>
    </source>
</evidence>
<comment type="function">
    <text evidence="1">Required for nicotinamide riboside transport across the inner membrane.</text>
</comment>
<sequence>MPVQEIFNQFIDGLRATTLPEYIAVIAGITSVWYSKKENIWVYPTGLLNTSIYIWLSFKYHLLGEASVNFYYTIMNIYGWYLWTRKDAAQKPVLAIKFSTRKEWIKELLFFAFFYCGIYGALVFLKKEFAPGAIPWADALASASAFTGMWLMAKKKVESWYWWIITNICGMPLYFVKGLVFTSVYYFILLLIALGGLQEWKRKAAQNNAE</sequence>
<evidence type="ECO:0000313" key="12">
    <source>
        <dbReference type="Proteomes" id="UP001357452"/>
    </source>
</evidence>
<dbReference type="PANTHER" id="PTHR36122:SF2">
    <property type="entry name" value="NICOTINAMIDE RIBOSIDE TRANSPORTER PNUC"/>
    <property type="match status" value="1"/>
</dbReference>
<comment type="caution">
    <text evidence="11">The sequence shown here is derived from an EMBL/GenBank/DDBJ whole genome shotgun (WGS) entry which is preliminary data.</text>
</comment>
<evidence type="ECO:0000256" key="8">
    <source>
        <dbReference type="ARBA" id="ARBA00022989"/>
    </source>
</evidence>
<comment type="similarity">
    <text evidence="3">Belongs to the nicotinamide ribonucleoside (NR) uptake permease (TC 4.B.1) family.</text>
</comment>
<evidence type="ECO:0000256" key="2">
    <source>
        <dbReference type="ARBA" id="ARBA00004651"/>
    </source>
</evidence>
<dbReference type="NCBIfam" id="TIGR01528">
    <property type="entry name" value="NMN_trans_PnuC"/>
    <property type="match status" value="1"/>
</dbReference>
<feature type="transmembrane region" description="Helical" evidence="10">
    <location>
        <begin position="104"/>
        <end position="122"/>
    </location>
</feature>
<accession>A0ABU7RHJ2</accession>
<dbReference type="Pfam" id="PF04973">
    <property type="entry name" value="NMN_transporter"/>
    <property type="match status" value="1"/>
</dbReference>
<organism evidence="11 12">
    <name type="scientific">Niabella digestorum</name>
    <dbReference type="NCBI Taxonomy" id="3117701"/>
    <lineage>
        <taxon>Bacteria</taxon>
        <taxon>Pseudomonadati</taxon>
        <taxon>Bacteroidota</taxon>
        <taxon>Chitinophagia</taxon>
        <taxon>Chitinophagales</taxon>
        <taxon>Chitinophagaceae</taxon>
        <taxon>Niabella</taxon>
    </lineage>
</organism>
<evidence type="ECO:0000256" key="7">
    <source>
        <dbReference type="ARBA" id="ARBA00022692"/>
    </source>
</evidence>
<feature type="transmembrane region" description="Helical" evidence="10">
    <location>
        <begin position="62"/>
        <end position="83"/>
    </location>
</feature>
<name>A0ABU7RHJ2_9BACT</name>
<reference evidence="11 12" key="1">
    <citation type="submission" date="2024-01" db="EMBL/GenBank/DDBJ databases">
        <title>Niabella digestum sp. nov., isolated from waste digestion system.</title>
        <authorList>
            <person name="Zhang L."/>
        </authorList>
    </citation>
    <scope>NUCLEOTIDE SEQUENCE [LARGE SCALE GENOMIC DNA]</scope>
    <source>
        <strain evidence="11 12">A18</strain>
    </source>
</reference>
<evidence type="ECO:0000256" key="1">
    <source>
        <dbReference type="ARBA" id="ARBA00002672"/>
    </source>
</evidence>
<feature type="transmembrane region" description="Helical" evidence="10">
    <location>
        <begin position="183"/>
        <end position="200"/>
    </location>
</feature>
<proteinExistence type="inferred from homology"/>
<evidence type="ECO:0000256" key="10">
    <source>
        <dbReference type="SAM" id="Phobius"/>
    </source>
</evidence>
<dbReference type="EMBL" id="JAZGLY010000004">
    <property type="protein sequence ID" value="MEE6187437.1"/>
    <property type="molecule type" value="Genomic_DNA"/>
</dbReference>
<keyword evidence="9 10" id="KW-0472">Membrane</keyword>
<dbReference type="RefSeq" id="WP_330974845.1">
    <property type="nucleotide sequence ID" value="NZ_JAZGLY010000004.1"/>
</dbReference>
<gene>
    <name evidence="11" type="primary">pnuC</name>
    <name evidence="11" type="ORF">V2H41_09140</name>
</gene>
<evidence type="ECO:0000256" key="3">
    <source>
        <dbReference type="ARBA" id="ARBA00006669"/>
    </source>
</evidence>
<keyword evidence="5" id="KW-0813">Transport</keyword>
<protein>
    <recommendedName>
        <fullName evidence="4">Nicotinamide riboside transporter PnuC</fullName>
    </recommendedName>
</protein>
<evidence type="ECO:0000256" key="4">
    <source>
        <dbReference type="ARBA" id="ARBA00017522"/>
    </source>
</evidence>
<evidence type="ECO:0000256" key="6">
    <source>
        <dbReference type="ARBA" id="ARBA00022475"/>
    </source>
</evidence>
<feature type="transmembrane region" description="Helical" evidence="10">
    <location>
        <begin position="134"/>
        <end position="153"/>
    </location>
</feature>
<keyword evidence="8 10" id="KW-1133">Transmembrane helix</keyword>
<keyword evidence="12" id="KW-1185">Reference proteome</keyword>
<dbReference type="PANTHER" id="PTHR36122">
    <property type="entry name" value="NICOTINAMIDE RIBOSIDE TRANSPORTER PNUC"/>
    <property type="match status" value="1"/>
</dbReference>
<dbReference type="InterPro" id="IPR006419">
    <property type="entry name" value="NMN_transpt_PnuC"/>
</dbReference>
<dbReference type="Proteomes" id="UP001357452">
    <property type="component" value="Unassembled WGS sequence"/>
</dbReference>